<keyword evidence="10" id="KW-1185">Reference proteome</keyword>
<dbReference type="GO" id="GO:0005886">
    <property type="term" value="C:plasma membrane"/>
    <property type="evidence" value="ECO:0007669"/>
    <property type="project" value="UniProtKB-SubCell"/>
</dbReference>
<dbReference type="Proteomes" id="UP000431901">
    <property type="component" value="Unassembled WGS sequence"/>
</dbReference>
<dbReference type="InterPro" id="IPR025966">
    <property type="entry name" value="OppC_N"/>
</dbReference>
<dbReference type="Pfam" id="PF00528">
    <property type="entry name" value="BPD_transp_1"/>
    <property type="match status" value="1"/>
</dbReference>
<dbReference type="SUPFAM" id="SSF161098">
    <property type="entry name" value="MetI-like"/>
    <property type="match status" value="1"/>
</dbReference>
<dbReference type="GO" id="GO:0055085">
    <property type="term" value="P:transmembrane transport"/>
    <property type="evidence" value="ECO:0007669"/>
    <property type="project" value="InterPro"/>
</dbReference>
<keyword evidence="5 7" id="KW-1133">Transmembrane helix</keyword>
<evidence type="ECO:0000256" key="1">
    <source>
        <dbReference type="ARBA" id="ARBA00004651"/>
    </source>
</evidence>
<dbReference type="PANTHER" id="PTHR43386:SF1">
    <property type="entry name" value="D,D-DIPEPTIDE TRANSPORT SYSTEM PERMEASE PROTEIN DDPC-RELATED"/>
    <property type="match status" value="1"/>
</dbReference>
<proteinExistence type="inferred from homology"/>
<comment type="caution">
    <text evidence="9">The sequence shown here is derived from an EMBL/GenBank/DDBJ whole genome shotgun (WGS) entry which is preliminary data.</text>
</comment>
<accession>A0A6I4WIK5</accession>
<protein>
    <submittedName>
        <fullName evidence="9">ABC transporter permease subunit</fullName>
    </submittedName>
</protein>
<dbReference type="InterPro" id="IPR035906">
    <property type="entry name" value="MetI-like_sf"/>
</dbReference>
<dbReference type="Gene3D" id="1.10.3720.10">
    <property type="entry name" value="MetI-like"/>
    <property type="match status" value="1"/>
</dbReference>
<dbReference type="PROSITE" id="PS50928">
    <property type="entry name" value="ABC_TM1"/>
    <property type="match status" value="1"/>
</dbReference>
<feature type="transmembrane region" description="Helical" evidence="7">
    <location>
        <begin position="196"/>
        <end position="218"/>
    </location>
</feature>
<organism evidence="9 10">
    <name type="scientific">Actinomadura rayongensis</name>
    <dbReference type="NCBI Taxonomy" id="1429076"/>
    <lineage>
        <taxon>Bacteria</taxon>
        <taxon>Bacillati</taxon>
        <taxon>Actinomycetota</taxon>
        <taxon>Actinomycetes</taxon>
        <taxon>Streptosporangiales</taxon>
        <taxon>Thermomonosporaceae</taxon>
        <taxon>Actinomadura</taxon>
    </lineage>
</organism>
<feature type="transmembrane region" description="Helical" evidence="7">
    <location>
        <begin position="25"/>
        <end position="45"/>
    </location>
</feature>
<evidence type="ECO:0000256" key="7">
    <source>
        <dbReference type="RuleBase" id="RU363032"/>
    </source>
</evidence>
<evidence type="ECO:0000313" key="9">
    <source>
        <dbReference type="EMBL" id="MXQ66472.1"/>
    </source>
</evidence>
<dbReference type="CDD" id="cd06261">
    <property type="entry name" value="TM_PBP2"/>
    <property type="match status" value="1"/>
</dbReference>
<dbReference type="InterPro" id="IPR000515">
    <property type="entry name" value="MetI-like"/>
</dbReference>
<dbReference type="EMBL" id="WUTW01000004">
    <property type="protein sequence ID" value="MXQ66472.1"/>
    <property type="molecule type" value="Genomic_DNA"/>
</dbReference>
<gene>
    <name evidence="9" type="ORF">GQ466_20860</name>
</gene>
<evidence type="ECO:0000256" key="4">
    <source>
        <dbReference type="ARBA" id="ARBA00022692"/>
    </source>
</evidence>
<evidence type="ECO:0000259" key="8">
    <source>
        <dbReference type="PROSITE" id="PS50928"/>
    </source>
</evidence>
<dbReference type="RefSeq" id="WP_161104665.1">
    <property type="nucleotide sequence ID" value="NZ_JBHLYI010000007.1"/>
</dbReference>
<dbReference type="InterPro" id="IPR050366">
    <property type="entry name" value="BP-dependent_transpt_permease"/>
</dbReference>
<dbReference type="AlphaFoldDB" id="A0A6I4WIK5"/>
<dbReference type="Pfam" id="PF12911">
    <property type="entry name" value="OppC_N"/>
    <property type="match status" value="1"/>
</dbReference>
<evidence type="ECO:0000256" key="6">
    <source>
        <dbReference type="ARBA" id="ARBA00023136"/>
    </source>
</evidence>
<evidence type="ECO:0000313" key="10">
    <source>
        <dbReference type="Proteomes" id="UP000431901"/>
    </source>
</evidence>
<keyword evidence="4 7" id="KW-0812">Transmembrane</keyword>
<dbReference type="OrthoDB" id="9812701at2"/>
<feature type="transmembrane region" description="Helical" evidence="7">
    <location>
        <begin position="86"/>
        <end position="110"/>
    </location>
</feature>
<feature type="transmembrane region" description="Helical" evidence="7">
    <location>
        <begin position="251"/>
        <end position="278"/>
    </location>
</feature>
<comment type="similarity">
    <text evidence="7">Belongs to the binding-protein-dependent transport system permease family.</text>
</comment>
<reference evidence="9 10" key="1">
    <citation type="submission" date="2019-12" db="EMBL/GenBank/DDBJ databases">
        <title>Nocardia macrotermitis sp. nov. and Nocardia aurantia sp. nov., isolated from the gut of the fungus growing-termite Macrotermes natalensis.</title>
        <authorList>
            <person name="Christine B."/>
            <person name="Rene B."/>
        </authorList>
    </citation>
    <scope>NUCLEOTIDE SEQUENCE [LARGE SCALE GENOMIC DNA]</scope>
    <source>
        <strain evidence="9 10">DSM 102126</strain>
    </source>
</reference>
<keyword evidence="6 7" id="KW-0472">Membrane</keyword>
<evidence type="ECO:0000256" key="2">
    <source>
        <dbReference type="ARBA" id="ARBA00022448"/>
    </source>
</evidence>
<evidence type="ECO:0000256" key="3">
    <source>
        <dbReference type="ARBA" id="ARBA00022475"/>
    </source>
</evidence>
<dbReference type="PANTHER" id="PTHR43386">
    <property type="entry name" value="OLIGOPEPTIDE TRANSPORT SYSTEM PERMEASE PROTEIN APPC"/>
    <property type="match status" value="1"/>
</dbReference>
<keyword evidence="3" id="KW-1003">Cell membrane</keyword>
<comment type="subcellular location">
    <subcellularLocation>
        <location evidence="1 7">Cell membrane</location>
        <topology evidence="1 7">Multi-pass membrane protein</topology>
    </subcellularLocation>
</comment>
<evidence type="ECO:0000256" key="5">
    <source>
        <dbReference type="ARBA" id="ARBA00022989"/>
    </source>
</evidence>
<name>A0A6I4WIK5_9ACTN</name>
<sequence length="284" mass="28875">MTDLALKVGKAPRVRRGALTHGRGLAGLVLVGAVVLLGVLAPLIAPYAPQQQIPGANLLGASGAHLFGTDEVNRDVFSRVLYGVRIDLAICLVAVPCGALLGGLAGLVAGQAAPADVLAQRVFDVLLAFPPIILGIAIAAVTGPGVLPVVCVVVGAEVPLFGRLVRTAALEVRELPYVDAAETMGASRTWVLRKHVVPNILDAVIVQLALSASGAVFIDSAMNFIGIGVRPPTPSLGGVLAAAMGQLGANAFYAVGPLLVIVVLVLGFQLIAQALLAARRGGAR</sequence>
<keyword evidence="2 7" id="KW-0813">Transport</keyword>
<feature type="domain" description="ABC transmembrane type-1" evidence="8">
    <location>
        <begin position="84"/>
        <end position="272"/>
    </location>
</feature>